<dbReference type="InterPro" id="IPR003594">
    <property type="entry name" value="HATPase_dom"/>
</dbReference>
<keyword evidence="12" id="KW-1133">Transmembrane helix</keyword>
<evidence type="ECO:0000256" key="7">
    <source>
        <dbReference type="ARBA" id="ARBA00022741"/>
    </source>
</evidence>
<feature type="transmembrane region" description="Helical" evidence="12">
    <location>
        <begin position="308"/>
        <end position="331"/>
    </location>
</feature>
<comment type="caution">
    <text evidence="15">The sequence shown here is derived from an EMBL/GenBank/DDBJ whole genome shotgun (WGS) entry which is preliminary data.</text>
</comment>
<keyword evidence="12" id="KW-0812">Transmembrane</keyword>
<dbReference type="GO" id="GO:0005524">
    <property type="term" value="F:ATP binding"/>
    <property type="evidence" value="ECO:0007669"/>
    <property type="project" value="UniProtKB-KW"/>
</dbReference>
<dbReference type="PANTHER" id="PTHR45528">
    <property type="entry name" value="SENSOR HISTIDINE KINASE CPXA"/>
    <property type="match status" value="1"/>
</dbReference>
<keyword evidence="16" id="KW-1185">Reference proteome</keyword>
<feature type="domain" description="Histidine kinase" evidence="13">
    <location>
        <begin position="519"/>
        <end position="617"/>
    </location>
</feature>
<dbReference type="Pfam" id="PF02518">
    <property type="entry name" value="HATPase_c"/>
    <property type="match status" value="1"/>
</dbReference>
<evidence type="ECO:0000256" key="1">
    <source>
        <dbReference type="ARBA" id="ARBA00000085"/>
    </source>
</evidence>
<dbReference type="InterPro" id="IPR003660">
    <property type="entry name" value="HAMP_dom"/>
</dbReference>
<proteinExistence type="predicted"/>
<evidence type="ECO:0000256" key="4">
    <source>
        <dbReference type="ARBA" id="ARBA00022475"/>
    </source>
</evidence>
<keyword evidence="8 15" id="KW-0418">Kinase</keyword>
<evidence type="ECO:0000256" key="2">
    <source>
        <dbReference type="ARBA" id="ARBA00004651"/>
    </source>
</evidence>
<dbReference type="PANTHER" id="PTHR45528:SF1">
    <property type="entry name" value="SENSOR HISTIDINE KINASE CPXA"/>
    <property type="match status" value="1"/>
</dbReference>
<evidence type="ECO:0000256" key="9">
    <source>
        <dbReference type="ARBA" id="ARBA00022840"/>
    </source>
</evidence>
<evidence type="ECO:0000256" key="6">
    <source>
        <dbReference type="ARBA" id="ARBA00022679"/>
    </source>
</evidence>
<feature type="transmembrane region" description="Helical" evidence="12">
    <location>
        <begin position="12"/>
        <end position="35"/>
    </location>
</feature>
<comment type="catalytic activity">
    <reaction evidence="1">
        <text>ATP + protein L-histidine = ADP + protein N-phospho-L-histidine.</text>
        <dbReference type="EC" id="2.7.13.3"/>
    </reaction>
</comment>
<evidence type="ECO:0000313" key="15">
    <source>
        <dbReference type="EMBL" id="MDE4907456.1"/>
    </source>
</evidence>
<dbReference type="PROSITE" id="PS50885">
    <property type="entry name" value="HAMP"/>
    <property type="match status" value="1"/>
</dbReference>
<comment type="subcellular location">
    <subcellularLocation>
        <location evidence="2">Cell membrane</location>
        <topology evidence="2">Multi-pass membrane protein</topology>
    </subcellularLocation>
</comment>
<dbReference type="Proteomes" id="UP001143747">
    <property type="component" value="Unassembled WGS sequence"/>
</dbReference>
<dbReference type="GO" id="GO:0004673">
    <property type="term" value="F:protein histidine kinase activity"/>
    <property type="evidence" value="ECO:0007669"/>
    <property type="project" value="UniProtKB-EC"/>
</dbReference>
<dbReference type="PRINTS" id="PR00344">
    <property type="entry name" value="BCTRLSENSOR"/>
</dbReference>
<dbReference type="InterPro" id="IPR005467">
    <property type="entry name" value="His_kinase_dom"/>
</dbReference>
<evidence type="ECO:0000256" key="10">
    <source>
        <dbReference type="ARBA" id="ARBA00023012"/>
    </source>
</evidence>
<protein>
    <recommendedName>
        <fullName evidence="3">histidine kinase</fullName>
        <ecNumber evidence="3">2.7.13.3</ecNumber>
    </recommendedName>
</protein>
<accession>A0A9Q4KS21</accession>
<keyword evidence="7" id="KW-0547">Nucleotide-binding</keyword>
<evidence type="ECO:0000256" key="11">
    <source>
        <dbReference type="ARBA" id="ARBA00023136"/>
    </source>
</evidence>
<keyword evidence="5" id="KW-0597">Phosphoprotein</keyword>
<dbReference type="Gene3D" id="6.10.340.10">
    <property type="match status" value="1"/>
</dbReference>
<evidence type="ECO:0000313" key="16">
    <source>
        <dbReference type="Proteomes" id="UP001143747"/>
    </source>
</evidence>
<keyword evidence="11 12" id="KW-0472">Membrane</keyword>
<dbReference type="EC" id="2.7.13.3" evidence="3"/>
<keyword evidence="10" id="KW-0902">Two-component regulatory system</keyword>
<dbReference type="PROSITE" id="PS50109">
    <property type="entry name" value="HIS_KIN"/>
    <property type="match status" value="1"/>
</dbReference>
<dbReference type="InterPro" id="IPR050398">
    <property type="entry name" value="HssS/ArlS-like"/>
</dbReference>
<evidence type="ECO:0000256" key="3">
    <source>
        <dbReference type="ARBA" id="ARBA00012438"/>
    </source>
</evidence>
<evidence type="ECO:0000256" key="8">
    <source>
        <dbReference type="ARBA" id="ARBA00022777"/>
    </source>
</evidence>
<dbReference type="Gene3D" id="3.30.565.10">
    <property type="entry name" value="Histidine kinase-like ATPase, C-terminal domain"/>
    <property type="match status" value="1"/>
</dbReference>
<dbReference type="InterPro" id="IPR036890">
    <property type="entry name" value="HATPase_C_sf"/>
</dbReference>
<dbReference type="CDD" id="cd00075">
    <property type="entry name" value="HATPase"/>
    <property type="match status" value="1"/>
</dbReference>
<reference evidence="15" key="1">
    <citation type="submission" date="2022-01" db="EMBL/GenBank/DDBJ databases">
        <title>Draft genome of Methanogenium marinum DSM 15558.</title>
        <authorList>
            <person name="Chen S.-C."/>
            <person name="You Y.-T."/>
        </authorList>
    </citation>
    <scope>NUCLEOTIDE SEQUENCE</scope>
    <source>
        <strain evidence="15">DSM 15558</strain>
    </source>
</reference>
<organism evidence="15 16">
    <name type="scientific">Methanogenium marinum</name>
    <dbReference type="NCBI Taxonomy" id="348610"/>
    <lineage>
        <taxon>Archaea</taxon>
        <taxon>Methanobacteriati</taxon>
        <taxon>Methanobacteriota</taxon>
        <taxon>Stenosarchaea group</taxon>
        <taxon>Methanomicrobia</taxon>
        <taxon>Methanomicrobiales</taxon>
        <taxon>Methanomicrobiaceae</taxon>
        <taxon>Methanogenium</taxon>
    </lineage>
</organism>
<feature type="domain" description="HAMP" evidence="14">
    <location>
        <begin position="332"/>
        <end position="384"/>
    </location>
</feature>
<keyword evidence="4" id="KW-1003">Cell membrane</keyword>
<dbReference type="RefSeq" id="WP_274924105.1">
    <property type="nucleotide sequence ID" value="NZ_JAKELO010000002.1"/>
</dbReference>
<evidence type="ECO:0000259" key="14">
    <source>
        <dbReference type="PROSITE" id="PS50885"/>
    </source>
</evidence>
<name>A0A9Q4KS21_9EURY</name>
<dbReference type="InterPro" id="IPR004358">
    <property type="entry name" value="Sig_transdc_His_kin-like_C"/>
</dbReference>
<dbReference type="SMART" id="SM00387">
    <property type="entry name" value="HATPase_c"/>
    <property type="match status" value="1"/>
</dbReference>
<evidence type="ECO:0000259" key="13">
    <source>
        <dbReference type="PROSITE" id="PS50109"/>
    </source>
</evidence>
<evidence type="ECO:0000256" key="5">
    <source>
        <dbReference type="ARBA" id="ARBA00022553"/>
    </source>
</evidence>
<dbReference type="EMBL" id="JAKELO010000002">
    <property type="protein sequence ID" value="MDE4907456.1"/>
    <property type="molecule type" value="Genomic_DNA"/>
</dbReference>
<dbReference type="SUPFAM" id="SSF55874">
    <property type="entry name" value="ATPase domain of HSP90 chaperone/DNA topoisomerase II/histidine kinase"/>
    <property type="match status" value="1"/>
</dbReference>
<dbReference type="AlphaFoldDB" id="A0A9Q4KS21"/>
<keyword evidence="9" id="KW-0067">ATP-binding</keyword>
<dbReference type="GO" id="GO:0000160">
    <property type="term" value="P:phosphorelay signal transduction system"/>
    <property type="evidence" value="ECO:0007669"/>
    <property type="project" value="UniProtKB-KW"/>
</dbReference>
<dbReference type="GO" id="GO:0005886">
    <property type="term" value="C:plasma membrane"/>
    <property type="evidence" value="ECO:0007669"/>
    <property type="project" value="UniProtKB-SubCell"/>
</dbReference>
<gene>
    <name evidence="15" type="ORF">L0665_02325</name>
</gene>
<sequence>MKKDERKQLSLQSSFAFAIFLVFIVLTVSVSIILYTSVEESITSQFEEKMDQTAISVTHSAILADKGLSLYEKAYDQQLEDAFAPFLEAYNEAGGDPSLIDLDALKKRMQQYSDWDVELYVINEKGVIEYTTFELEKGFDFSTIPEFYASITAIREGNEFSADRVCSSYSGPGEKKYAYFPTPDHRYLLELSFWSDSFMEGRKNFPYTAISDMLMGDDSSLLEVSIFDITYRRVAGHGVSAEGETLAHVKQVSADRSGFDVIDKTNETITRYIFIDLKNEQYPSSSEMDLIGEIVFSTQPLHDSLNMLLFNVVSLSLLGIGIGVFFAYYIAYFLTRPLKAIISDIDYIAEGHLDHPIQEAGSVETEKLRRSVNLLVERLKSEICMLKKTSGDLDSELKRTQEAEKSLMSANTKLGLLSSITRHDLLNQIRALSMISALLKENLKEDGEAEQPLRIMDNVVATMEDQITFTREYELLGSKTAEWLNFGSLVTEVSEGTAFRQITTEISTSNLEVYADPLLKRVIFNLFDNAVRHGETVTRITVSFREENGAGLLSIEDDGCGVPENMKEKIFWKKIGKNTGYGLFLAQEILSITGMTIRETGTKGMGARFEIRIPEECYRFKE</sequence>
<evidence type="ECO:0000256" key="12">
    <source>
        <dbReference type="SAM" id="Phobius"/>
    </source>
</evidence>
<keyword evidence="6" id="KW-0808">Transferase</keyword>